<dbReference type="eggNOG" id="COG0801">
    <property type="taxonomic scope" value="Bacteria"/>
</dbReference>
<dbReference type="EC" id="2.7.6.3" evidence="3"/>
<dbReference type="EMBL" id="CCSB01000003">
    <property type="protein sequence ID" value="CDZ78296.1"/>
    <property type="molecule type" value="Genomic_DNA"/>
</dbReference>
<proteinExistence type="inferred from homology"/>
<keyword evidence="15" id="KW-1185">Reference proteome</keyword>
<comment type="similarity">
    <text evidence="2">Belongs to the HPPK family.</text>
</comment>
<comment type="function">
    <text evidence="10">Catalyzes the transfer of pyrophosphate from adenosine triphosphate (ATP) to 6-hydroxymethyl-7,8-dihydropterin, an enzymatic step in folate biosynthesis pathway.</text>
</comment>
<dbReference type="AlphaFoldDB" id="A0A078KZF1"/>
<dbReference type="GO" id="GO:0016301">
    <property type="term" value="F:kinase activity"/>
    <property type="evidence" value="ECO:0007669"/>
    <property type="project" value="UniProtKB-KW"/>
</dbReference>
<dbReference type="Gene3D" id="3.30.70.560">
    <property type="entry name" value="7,8-Dihydro-6-hydroxymethylpterin-pyrophosphokinase HPPK"/>
    <property type="match status" value="1"/>
</dbReference>
<evidence type="ECO:0000313" key="15">
    <source>
        <dbReference type="Proteomes" id="UP000044071"/>
    </source>
</evidence>
<name>A0A078KZF1_9GAMM</name>
<evidence type="ECO:0000313" key="14">
    <source>
        <dbReference type="EMBL" id="CDZ78296.1"/>
    </source>
</evidence>
<dbReference type="SUPFAM" id="SSF55083">
    <property type="entry name" value="6-hydroxymethyl-7,8-dihydropterin pyrophosphokinase, HPPK"/>
    <property type="match status" value="1"/>
</dbReference>
<dbReference type="GO" id="GO:0046656">
    <property type="term" value="P:folic acid biosynthetic process"/>
    <property type="evidence" value="ECO:0007669"/>
    <property type="project" value="UniProtKB-KW"/>
</dbReference>
<evidence type="ECO:0000256" key="3">
    <source>
        <dbReference type="ARBA" id="ARBA00013253"/>
    </source>
</evidence>
<organism evidence="14 15">
    <name type="scientific">Legionella massiliensis</name>
    <dbReference type="NCBI Taxonomy" id="1034943"/>
    <lineage>
        <taxon>Bacteria</taxon>
        <taxon>Pseudomonadati</taxon>
        <taxon>Pseudomonadota</taxon>
        <taxon>Gammaproteobacteria</taxon>
        <taxon>Legionellales</taxon>
        <taxon>Legionellaceae</taxon>
        <taxon>Legionella</taxon>
    </lineage>
</organism>
<dbReference type="STRING" id="1034943.BN59_02606"/>
<evidence type="ECO:0000256" key="6">
    <source>
        <dbReference type="ARBA" id="ARBA00022741"/>
    </source>
</evidence>
<dbReference type="Proteomes" id="UP000044071">
    <property type="component" value="Unassembled WGS sequence"/>
</dbReference>
<protein>
    <recommendedName>
        <fullName evidence="4">2-amino-4-hydroxy-6-hydroxymethyldihydropteridine pyrophosphokinase</fullName>
        <ecNumber evidence="3">2.7.6.3</ecNumber>
    </recommendedName>
    <alternativeName>
        <fullName evidence="11">6-hydroxymethyl-7,8-dihydropterin pyrophosphokinase</fullName>
    </alternativeName>
    <alternativeName>
        <fullName evidence="12">7,8-dihydro-6-hydroxymethylpterin-pyrophosphokinase</fullName>
    </alternativeName>
</protein>
<evidence type="ECO:0000256" key="4">
    <source>
        <dbReference type="ARBA" id="ARBA00016218"/>
    </source>
</evidence>
<dbReference type="RefSeq" id="WP_043874818.1">
    <property type="nucleotide sequence ID" value="NZ_CCVW01000003.1"/>
</dbReference>
<keyword evidence="7 14" id="KW-0418">Kinase</keyword>
<reference evidence="14 15" key="1">
    <citation type="submission" date="2014-06" db="EMBL/GenBank/DDBJ databases">
        <authorList>
            <person name="Urmite Genomes Urmite Genomes"/>
        </authorList>
    </citation>
    <scope>NUCLEOTIDE SEQUENCE [LARGE SCALE GENOMIC DNA]</scope>
</reference>
<dbReference type="PANTHER" id="PTHR43071">
    <property type="entry name" value="2-AMINO-4-HYDROXY-6-HYDROXYMETHYLDIHYDROPTERIDINE PYROPHOSPHOKINASE"/>
    <property type="match status" value="1"/>
</dbReference>
<evidence type="ECO:0000259" key="13">
    <source>
        <dbReference type="PROSITE" id="PS00794"/>
    </source>
</evidence>
<dbReference type="NCBIfam" id="TIGR01498">
    <property type="entry name" value="folK"/>
    <property type="match status" value="1"/>
</dbReference>
<dbReference type="CDD" id="cd00483">
    <property type="entry name" value="HPPK"/>
    <property type="match status" value="1"/>
</dbReference>
<keyword evidence="8" id="KW-0067">ATP-binding</keyword>
<keyword evidence="9" id="KW-0289">Folate biosynthesis</keyword>
<comment type="pathway">
    <text evidence="1">Cofactor biosynthesis; tetrahydrofolate biosynthesis; 2-amino-4-hydroxy-6-hydroxymethyl-7,8-dihydropteridine diphosphate from 7,8-dihydroneopterin triphosphate: step 4/4.</text>
</comment>
<dbReference type="GO" id="GO:0003848">
    <property type="term" value="F:2-amino-4-hydroxy-6-hydroxymethyldihydropteridine diphosphokinase activity"/>
    <property type="evidence" value="ECO:0007669"/>
    <property type="project" value="UniProtKB-EC"/>
</dbReference>
<keyword evidence="6" id="KW-0547">Nucleotide-binding</keyword>
<dbReference type="PROSITE" id="PS00794">
    <property type="entry name" value="HPPK"/>
    <property type="match status" value="1"/>
</dbReference>
<evidence type="ECO:0000256" key="1">
    <source>
        <dbReference type="ARBA" id="ARBA00005051"/>
    </source>
</evidence>
<evidence type="ECO:0000256" key="7">
    <source>
        <dbReference type="ARBA" id="ARBA00022777"/>
    </source>
</evidence>
<evidence type="ECO:0000256" key="8">
    <source>
        <dbReference type="ARBA" id="ARBA00022840"/>
    </source>
</evidence>
<dbReference type="OrthoDB" id="9808041at2"/>
<dbReference type="Pfam" id="PF01288">
    <property type="entry name" value="HPPK"/>
    <property type="match status" value="1"/>
</dbReference>
<sequence length="164" mass="18900">MTLCYLGLGSNLNSPERQLRQAISALRQLPDTQLYKVASFYRSKAWGRKAQPHFCNTAVALKTTLTPQRLLSLCKKIEHQQGRIRKIRWGARTLDIDILLYGTVEVYSQTLQIPHPRLHERHFVFIPLLEIASQPIMIDGVELRTLVAERGYNLCSLEFKLQLD</sequence>
<evidence type="ECO:0000256" key="10">
    <source>
        <dbReference type="ARBA" id="ARBA00029409"/>
    </source>
</evidence>
<dbReference type="PANTHER" id="PTHR43071:SF1">
    <property type="entry name" value="2-AMINO-4-HYDROXY-6-HYDROXYMETHYLDIHYDROPTERIDINE PYROPHOSPHOKINASE"/>
    <property type="match status" value="1"/>
</dbReference>
<dbReference type="UniPathway" id="UPA00077">
    <property type="reaction ID" value="UER00155"/>
</dbReference>
<evidence type="ECO:0000256" key="9">
    <source>
        <dbReference type="ARBA" id="ARBA00022909"/>
    </source>
</evidence>
<dbReference type="InterPro" id="IPR035907">
    <property type="entry name" value="Hppk_sf"/>
</dbReference>
<keyword evidence="5" id="KW-0808">Transferase</keyword>
<accession>A0A078KZF1</accession>
<evidence type="ECO:0000256" key="5">
    <source>
        <dbReference type="ARBA" id="ARBA00022679"/>
    </source>
</evidence>
<dbReference type="GO" id="GO:0005524">
    <property type="term" value="F:ATP binding"/>
    <property type="evidence" value="ECO:0007669"/>
    <property type="project" value="UniProtKB-KW"/>
</dbReference>
<dbReference type="GO" id="GO:0046654">
    <property type="term" value="P:tetrahydrofolate biosynthetic process"/>
    <property type="evidence" value="ECO:0007669"/>
    <property type="project" value="UniProtKB-UniPathway"/>
</dbReference>
<evidence type="ECO:0000256" key="11">
    <source>
        <dbReference type="ARBA" id="ARBA00029766"/>
    </source>
</evidence>
<dbReference type="InterPro" id="IPR000550">
    <property type="entry name" value="Hppk"/>
</dbReference>
<evidence type="ECO:0000256" key="2">
    <source>
        <dbReference type="ARBA" id="ARBA00005810"/>
    </source>
</evidence>
<gene>
    <name evidence="14" type="primary">folK</name>
    <name evidence="14" type="ORF">BN59_02606</name>
</gene>
<feature type="domain" description="7,8-dihydro-6-hydroxymethylpterin-pyrophosphokinase" evidence="13">
    <location>
        <begin position="88"/>
        <end position="99"/>
    </location>
</feature>
<evidence type="ECO:0000256" key="12">
    <source>
        <dbReference type="ARBA" id="ARBA00033413"/>
    </source>
</evidence>